<evidence type="ECO:0000313" key="1">
    <source>
        <dbReference type="EMBL" id="OXC79090.1"/>
    </source>
</evidence>
<organism evidence="1 2">
    <name type="scientific">Caballeronia sordidicola</name>
    <name type="common">Burkholderia sordidicola</name>
    <dbReference type="NCBI Taxonomy" id="196367"/>
    <lineage>
        <taxon>Bacteria</taxon>
        <taxon>Pseudomonadati</taxon>
        <taxon>Pseudomonadota</taxon>
        <taxon>Betaproteobacteria</taxon>
        <taxon>Burkholderiales</taxon>
        <taxon>Burkholderiaceae</taxon>
        <taxon>Caballeronia</taxon>
    </lineage>
</organism>
<accession>A0A226X7X9</accession>
<comment type="caution">
    <text evidence="1">The sequence shown here is derived from an EMBL/GenBank/DDBJ whole genome shotgun (WGS) entry which is preliminary data.</text>
</comment>
<protein>
    <submittedName>
        <fullName evidence="1">Uncharacterized protein</fullName>
    </submittedName>
</protein>
<dbReference type="AlphaFoldDB" id="A0A226X7X9"/>
<evidence type="ECO:0000313" key="2">
    <source>
        <dbReference type="Proteomes" id="UP000214720"/>
    </source>
</evidence>
<reference evidence="2" key="1">
    <citation type="submission" date="2017-01" db="EMBL/GenBank/DDBJ databases">
        <title>Genome Analysis of Deinococcus marmoris KOPRI26562.</title>
        <authorList>
            <person name="Kim J.H."/>
            <person name="Oh H.-M."/>
        </authorList>
    </citation>
    <scope>NUCLEOTIDE SEQUENCE [LARGE SCALE GENOMIC DNA]</scope>
    <source>
        <strain evidence="2">PAMC 26633</strain>
    </source>
</reference>
<sequence>MSRISAARLFAFSSERGSHFASLKKGTCVRDERGARAAEKAL</sequence>
<dbReference type="EMBL" id="MTHB01000046">
    <property type="protein sequence ID" value="OXC79090.1"/>
    <property type="molecule type" value="Genomic_DNA"/>
</dbReference>
<dbReference type="Proteomes" id="UP000214720">
    <property type="component" value="Unassembled WGS sequence"/>
</dbReference>
<proteinExistence type="predicted"/>
<gene>
    <name evidence="1" type="ORF">BSU04_07950</name>
</gene>
<name>A0A226X7X9_CABSO</name>